<keyword evidence="1" id="KW-0175">Coiled coil</keyword>
<feature type="compositionally biased region" description="Low complexity" evidence="2">
    <location>
        <begin position="852"/>
        <end position="874"/>
    </location>
</feature>
<evidence type="ECO:0000256" key="1">
    <source>
        <dbReference type="SAM" id="Coils"/>
    </source>
</evidence>
<feature type="region of interest" description="Disordered" evidence="2">
    <location>
        <begin position="447"/>
        <end position="518"/>
    </location>
</feature>
<feature type="domain" description="GDP/GTP exchange factor Sec2 N-terminal" evidence="3">
    <location>
        <begin position="669"/>
        <end position="744"/>
    </location>
</feature>
<feature type="compositionally biased region" description="Polar residues" evidence="2">
    <location>
        <begin position="894"/>
        <end position="911"/>
    </location>
</feature>
<feature type="compositionally biased region" description="Pro residues" evidence="2">
    <location>
        <begin position="262"/>
        <end position="280"/>
    </location>
</feature>
<accession>A0AAX4JMX7</accession>
<dbReference type="SUPFAM" id="SSF144284">
    <property type="entry name" value="Sec2 N-terminal region"/>
    <property type="match status" value="1"/>
</dbReference>
<dbReference type="AlphaFoldDB" id="A0AAX4JMX7"/>
<feature type="compositionally biased region" description="Polar residues" evidence="2">
    <location>
        <begin position="627"/>
        <end position="650"/>
    </location>
</feature>
<feature type="compositionally biased region" description="Low complexity" evidence="2">
    <location>
        <begin position="490"/>
        <end position="503"/>
    </location>
</feature>
<dbReference type="Pfam" id="PF06428">
    <property type="entry name" value="Sec2p"/>
    <property type="match status" value="1"/>
</dbReference>
<feature type="region of interest" description="Disordered" evidence="2">
    <location>
        <begin position="104"/>
        <end position="178"/>
    </location>
</feature>
<feature type="compositionally biased region" description="Polar residues" evidence="2">
    <location>
        <begin position="311"/>
        <end position="320"/>
    </location>
</feature>
<dbReference type="EMBL" id="CP144098">
    <property type="protein sequence ID" value="WWC86109.1"/>
    <property type="molecule type" value="Genomic_DNA"/>
</dbReference>
<keyword evidence="5" id="KW-1185">Reference proteome</keyword>
<feature type="region of interest" description="Disordered" evidence="2">
    <location>
        <begin position="578"/>
        <end position="665"/>
    </location>
</feature>
<evidence type="ECO:0000313" key="4">
    <source>
        <dbReference type="EMBL" id="WWC86109.1"/>
    </source>
</evidence>
<feature type="region of interest" description="Disordered" evidence="2">
    <location>
        <begin position="257"/>
        <end position="393"/>
    </location>
</feature>
<feature type="compositionally biased region" description="Basic and acidic residues" evidence="2">
    <location>
        <begin position="335"/>
        <end position="356"/>
    </location>
</feature>
<dbReference type="GeneID" id="91091652"/>
<feature type="compositionally biased region" description="Polar residues" evidence="2">
    <location>
        <begin position="118"/>
        <end position="167"/>
    </location>
</feature>
<dbReference type="Proteomes" id="UP001355207">
    <property type="component" value="Chromosome 1"/>
</dbReference>
<feature type="compositionally biased region" description="Basic and acidic residues" evidence="2">
    <location>
        <begin position="953"/>
        <end position="972"/>
    </location>
</feature>
<feature type="region of interest" description="Disordered" evidence="2">
    <location>
        <begin position="818"/>
        <end position="972"/>
    </location>
</feature>
<name>A0AAX4JMX7_9TREE</name>
<dbReference type="RefSeq" id="XP_066072872.1">
    <property type="nucleotide sequence ID" value="XM_066216775.1"/>
</dbReference>
<evidence type="ECO:0000259" key="3">
    <source>
        <dbReference type="Pfam" id="PF06428"/>
    </source>
</evidence>
<feature type="region of interest" description="Disordered" evidence="2">
    <location>
        <begin position="759"/>
        <end position="798"/>
    </location>
</feature>
<reference evidence="4 5" key="1">
    <citation type="submission" date="2024-01" db="EMBL/GenBank/DDBJ databases">
        <title>Comparative genomics of Cryptococcus and Kwoniella reveals pathogenesis evolution and contrasting modes of karyotype evolution via chromosome fusion or intercentromeric recombination.</title>
        <authorList>
            <person name="Coelho M.A."/>
            <person name="David-Palma M."/>
            <person name="Shea T."/>
            <person name="Bowers K."/>
            <person name="McGinley-Smith S."/>
            <person name="Mohammad A.W."/>
            <person name="Gnirke A."/>
            <person name="Yurkov A.M."/>
            <person name="Nowrousian M."/>
            <person name="Sun S."/>
            <person name="Cuomo C.A."/>
            <person name="Heitman J."/>
        </authorList>
    </citation>
    <scope>NUCLEOTIDE SEQUENCE [LARGE SCALE GENOMIC DNA]</scope>
    <source>
        <strain evidence="4 5">CBS 6074</strain>
    </source>
</reference>
<proteinExistence type="predicted"/>
<gene>
    <name evidence="4" type="ORF">L201_000980</name>
</gene>
<protein>
    <recommendedName>
        <fullName evidence="3">GDP/GTP exchange factor Sec2 N-terminal domain-containing protein</fullName>
    </recommendedName>
</protein>
<evidence type="ECO:0000256" key="2">
    <source>
        <dbReference type="SAM" id="MobiDB-lite"/>
    </source>
</evidence>
<feature type="compositionally biased region" description="Polar residues" evidence="2">
    <location>
        <begin position="447"/>
        <end position="473"/>
    </location>
</feature>
<evidence type="ECO:0000313" key="5">
    <source>
        <dbReference type="Proteomes" id="UP001355207"/>
    </source>
</evidence>
<dbReference type="Gene3D" id="6.10.140.910">
    <property type="match status" value="1"/>
</dbReference>
<feature type="compositionally biased region" description="Acidic residues" evidence="2">
    <location>
        <begin position="299"/>
        <end position="308"/>
    </location>
</feature>
<feature type="region of interest" description="Disordered" evidence="2">
    <location>
        <begin position="58"/>
        <end position="77"/>
    </location>
</feature>
<feature type="coiled-coil region" evidence="1">
    <location>
        <begin position="688"/>
        <end position="751"/>
    </location>
</feature>
<dbReference type="InterPro" id="IPR009449">
    <property type="entry name" value="Sec2_N"/>
</dbReference>
<feature type="compositionally biased region" description="Basic and acidic residues" evidence="2">
    <location>
        <begin position="368"/>
        <end position="378"/>
    </location>
</feature>
<sequence length="972" mass="103623">MMHAGGGGVPTMAYYSYSNQNSPIAETSTKENQNPFEFPNVAIPPRLKNIGRKISQMSNDFLDEEPPKKVITSPNLEKKEIEVPGMGDEPVMCPFCNKPLPPSLFASQLTSHKHDHGSNSNRPSNLRRASSMRATSSPSPRMTPTHSLSRVPSASTPPLNPTRSQSLLDPLPVKTPENKVIEPALPSATAESFAETVKEGDVANHDAAEKMITEEDLKRWSTLSGIALPSISATPTTAQATASTSIVAPIPKSANEKKAFPLLPPPPPAASKLTKPPPSVRPSSSSSGFNFFGKASKPEEEEESDDDNVASGYTQLTGPASDSEDETPSNKGKSKKVEGGEKETTQEPVKQEEKAQENTVDLTSPKPEISDNSKEKTQETPAMSTSSDPDEVKKVLQEVLERVNDLSKTQSALLVSHSTLLTSLKIARSNLAMAEANSEMLEAQLKRASSVTPAASKGTSPRNVSGPTTTPGTPQLAAQAPRASGDHVRATTTANTTASPASAVRIPGRASMEERQRPTSLHITANELANAGGLVAPSPNSSLSTSANSNSWGFWNGGKKKVSGALSHVHVPSASSVIDAIQHPSRPGTPNPDGSAPRRSTDSIGSWIPTSPAAPYSVPISGAPQRANAQQASLSKSYNDQPSLSRSKSVMNVPGQRAVSTNSANSTVVTNAELSTLRQAYSAAVAKMDGMSKELAELKKGKVEMEAELENLSQALFEEANKMVSDERRKRAELEESFKEVKEEREALRETIKVLGGKVDEPSTAADEDMKKKDEVVNKKKVDTGHGQNEDEEEDFVPRDLDKHYAALRKSIHHVALGADQISEDDEDEENVKIPLVNEPTSSTSLGLAIPSNANRSNSVDSSSSENDDSFPSRSSKHLSMSMPSLPALAENNPWASPNTSTIIENYDSPSVSPPKINIRDATPSPHIPPGGLPDLPNDLAGEGEAPSGLGLDIDKGVIEGQKEAHEDKKEE</sequence>
<feature type="compositionally biased region" description="Basic and acidic residues" evidence="2">
    <location>
        <begin position="768"/>
        <end position="784"/>
    </location>
</feature>
<organism evidence="4 5">
    <name type="scientific">Kwoniella dendrophila CBS 6074</name>
    <dbReference type="NCBI Taxonomy" id="1295534"/>
    <lineage>
        <taxon>Eukaryota</taxon>
        <taxon>Fungi</taxon>
        <taxon>Dikarya</taxon>
        <taxon>Basidiomycota</taxon>
        <taxon>Agaricomycotina</taxon>
        <taxon>Tremellomycetes</taxon>
        <taxon>Tremellales</taxon>
        <taxon>Cryptococcaceae</taxon>
        <taxon>Kwoniella</taxon>
    </lineage>
</organism>